<dbReference type="InterPro" id="IPR001584">
    <property type="entry name" value="Integrase_cat-core"/>
</dbReference>
<dbReference type="PROSITE" id="PS50994">
    <property type="entry name" value="INTEGRASE"/>
    <property type="match status" value="1"/>
</dbReference>
<dbReference type="SUPFAM" id="SSF56672">
    <property type="entry name" value="DNA/RNA polymerases"/>
    <property type="match status" value="1"/>
</dbReference>
<dbReference type="PANTHER" id="PTHR42648">
    <property type="entry name" value="TRANSPOSASE, PUTATIVE-RELATED"/>
    <property type="match status" value="1"/>
</dbReference>
<dbReference type="EMBL" id="SMMG02000003">
    <property type="protein sequence ID" value="KAA3479827.1"/>
    <property type="molecule type" value="Genomic_DNA"/>
</dbReference>
<dbReference type="SUPFAM" id="SSF53098">
    <property type="entry name" value="Ribonuclease H-like"/>
    <property type="match status" value="1"/>
</dbReference>
<keyword evidence="2" id="KW-0378">Hydrolase</keyword>
<dbReference type="InterPro" id="IPR057670">
    <property type="entry name" value="SH3_retrovirus"/>
</dbReference>
<organism evidence="4 5">
    <name type="scientific">Gossypium australe</name>
    <dbReference type="NCBI Taxonomy" id="47621"/>
    <lineage>
        <taxon>Eukaryota</taxon>
        <taxon>Viridiplantae</taxon>
        <taxon>Streptophyta</taxon>
        <taxon>Embryophyta</taxon>
        <taxon>Tracheophyta</taxon>
        <taxon>Spermatophyta</taxon>
        <taxon>Magnoliopsida</taxon>
        <taxon>eudicotyledons</taxon>
        <taxon>Gunneridae</taxon>
        <taxon>Pentapetalae</taxon>
        <taxon>rosids</taxon>
        <taxon>malvids</taxon>
        <taxon>Malvales</taxon>
        <taxon>Malvaceae</taxon>
        <taxon>Malvoideae</taxon>
        <taxon>Gossypium</taxon>
    </lineage>
</organism>
<dbReference type="Pfam" id="PF25597">
    <property type="entry name" value="SH3_retrovirus"/>
    <property type="match status" value="1"/>
</dbReference>
<dbReference type="GO" id="GO:0015074">
    <property type="term" value="P:DNA integration"/>
    <property type="evidence" value="ECO:0007669"/>
    <property type="project" value="InterPro"/>
</dbReference>
<proteinExistence type="predicted"/>
<keyword evidence="1" id="KW-0479">Metal-binding</keyword>
<dbReference type="Gene3D" id="3.30.420.10">
    <property type="entry name" value="Ribonuclease H-like superfamily/Ribonuclease H"/>
    <property type="match status" value="1"/>
</dbReference>
<protein>
    <submittedName>
        <fullName evidence="4">Retrovirus-related Pol polyprotein from transposon TNT 1-94</fullName>
    </submittedName>
</protein>
<dbReference type="InterPro" id="IPR012337">
    <property type="entry name" value="RNaseH-like_sf"/>
</dbReference>
<dbReference type="Pfam" id="PF07727">
    <property type="entry name" value="RVT_2"/>
    <property type="match status" value="1"/>
</dbReference>
<dbReference type="AlphaFoldDB" id="A0A5B6WF92"/>
<evidence type="ECO:0000313" key="4">
    <source>
        <dbReference type="EMBL" id="KAA3479827.1"/>
    </source>
</evidence>
<feature type="domain" description="Integrase catalytic" evidence="3">
    <location>
        <begin position="1"/>
        <end position="97"/>
    </location>
</feature>
<dbReference type="InterPro" id="IPR039537">
    <property type="entry name" value="Retrotran_Ty1/copia-like"/>
</dbReference>
<dbReference type="Proteomes" id="UP000325315">
    <property type="component" value="Unassembled WGS sequence"/>
</dbReference>
<dbReference type="PANTHER" id="PTHR42648:SF18">
    <property type="entry name" value="RETROTRANSPOSON, UNCLASSIFIED-LIKE PROTEIN"/>
    <property type="match status" value="1"/>
</dbReference>
<dbReference type="GO" id="GO:0046872">
    <property type="term" value="F:metal ion binding"/>
    <property type="evidence" value="ECO:0007669"/>
    <property type="project" value="UniProtKB-KW"/>
</dbReference>
<keyword evidence="5" id="KW-1185">Reference proteome</keyword>
<evidence type="ECO:0000313" key="5">
    <source>
        <dbReference type="Proteomes" id="UP000325315"/>
    </source>
</evidence>
<dbReference type="InterPro" id="IPR013103">
    <property type="entry name" value="RVT_2"/>
</dbReference>
<comment type="caution">
    <text evidence="4">The sequence shown here is derived from an EMBL/GenBank/DDBJ whole genome shotgun (WGS) entry which is preliminary data.</text>
</comment>
<sequence>MVRSDNGVEYTSEKFEKFCEEFGVHHQLSNVYTLHQNRVSERKNRIVMNMARCLLFESKLPNYFWAEVVNIVVYLLNRQPTKVVERKTPFEAWYGFKPFISHLRVFGCPCFVHVSEDKISKLDSRSQLEVLFGYSSAKEGYRIYNPFTSKVIISKDVKFDERRIWNWTATEEEMGLKLDVRATEDQTENDPLDEQSVRGTRCIIEIYQREEAEWRLAMKDEITMIKKNETWELVDRPVCNKLIGVKWVFRTKMNPNGSVNKYKLRFFAKGFCQQYGVDFTETFALVASLGNRRLLITFAAQKGWIILQIDVKSAFLNGILKEEIYVEQPQGFIVPEYEANVYKLYKALYSLKQAPKARYERIYSHLIEIGFERSISKPVLYVKKTGNEILFIISLYVDDLLMIGSNNELVILFKYQMQEKFEMSGLGEMTYFLDLKINQAHDVIFINQKGFAINFL</sequence>
<reference evidence="4" key="1">
    <citation type="submission" date="2019-08" db="EMBL/GenBank/DDBJ databases">
        <authorList>
            <person name="Liu F."/>
        </authorList>
    </citation>
    <scope>NUCLEOTIDE SEQUENCE [LARGE SCALE GENOMIC DNA]</scope>
    <source>
        <strain evidence="4">PA1801</strain>
        <tissue evidence="4">Leaf</tissue>
    </source>
</reference>
<dbReference type="InterPro" id="IPR043502">
    <property type="entry name" value="DNA/RNA_pol_sf"/>
</dbReference>
<accession>A0A5B6WF92</accession>
<evidence type="ECO:0000259" key="3">
    <source>
        <dbReference type="PROSITE" id="PS50994"/>
    </source>
</evidence>
<dbReference type="GO" id="GO:0016787">
    <property type="term" value="F:hydrolase activity"/>
    <property type="evidence" value="ECO:0007669"/>
    <property type="project" value="UniProtKB-KW"/>
</dbReference>
<dbReference type="OrthoDB" id="413361at2759"/>
<dbReference type="GO" id="GO:0003676">
    <property type="term" value="F:nucleic acid binding"/>
    <property type="evidence" value="ECO:0007669"/>
    <property type="project" value="InterPro"/>
</dbReference>
<evidence type="ECO:0000256" key="2">
    <source>
        <dbReference type="ARBA" id="ARBA00022801"/>
    </source>
</evidence>
<dbReference type="InterPro" id="IPR036397">
    <property type="entry name" value="RNaseH_sf"/>
</dbReference>
<evidence type="ECO:0000256" key="1">
    <source>
        <dbReference type="ARBA" id="ARBA00022723"/>
    </source>
</evidence>
<gene>
    <name evidence="4" type="ORF">EPI10_020308</name>
</gene>
<name>A0A5B6WF92_9ROSI</name>